<keyword evidence="2" id="KW-1185">Reference proteome</keyword>
<organism evidence="1 2">
    <name type="scientific">Cryptomeria japonica</name>
    <name type="common">Japanese cedar</name>
    <name type="synonym">Cupressus japonica</name>
    <dbReference type="NCBI Taxonomy" id="3369"/>
    <lineage>
        <taxon>Eukaryota</taxon>
        <taxon>Viridiplantae</taxon>
        <taxon>Streptophyta</taxon>
        <taxon>Embryophyta</taxon>
        <taxon>Tracheophyta</taxon>
        <taxon>Spermatophyta</taxon>
        <taxon>Pinopsida</taxon>
        <taxon>Pinidae</taxon>
        <taxon>Conifers II</taxon>
        <taxon>Cupressales</taxon>
        <taxon>Cupressaceae</taxon>
        <taxon>Cryptomeria</taxon>
    </lineage>
</organism>
<evidence type="ECO:0000313" key="2">
    <source>
        <dbReference type="Proteomes" id="UP001234787"/>
    </source>
</evidence>
<feature type="non-terminal residue" evidence="1">
    <location>
        <position position="1"/>
    </location>
</feature>
<accession>A0AAD3NSX5</accession>
<dbReference type="EMBL" id="BSEH01000556">
    <property type="protein sequence ID" value="GLJ58816.1"/>
    <property type="molecule type" value="Genomic_DNA"/>
</dbReference>
<comment type="caution">
    <text evidence="1">The sequence shown here is derived from an EMBL/GenBank/DDBJ whole genome shotgun (WGS) entry which is preliminary data.</text>
</comment>
<name>A0AAD3NSX5_CRYJA</name>
<evidence type="ECO:0000313" key="1">
    <source>
        <dbReference type="EMBL" id="GLJ58816.1"/>
    </source>
</evidence>
<dbReference type="Proteomes" id="UP001234787">
    <property type="component" value="Unassembled WGS sequence"/>
</dbReference>
<gene>
    <name evidence="1" type="ORF">SUGI_1479080</name>
</gene>
<sequence length="16" mass="1972">YIGVKILQERMNICEY</sequence>
<protein>
    <submittedName>
        <fullName evidence="1">Uncharacterized protein</fullName>
    </submittedName>
</protein>
<dbReference type="AlphaFoldDB" id="A0AAD3NSX5"/>
<proteinExistence type="predicted"/>
<reference evidence="1" key="1">
    <citation type="submission" date="2022-12" db="EMBL/GenBank/DDBJ databases">
        <title>Chromosome-Level Genome Assembly of Japanese Cedar (Cryptomeriajaponica D. Don).</title>
        <authorList>
            <person name="Fujino T."/>
            <person name="Yamaguchi K."/>
            <person name="Yokoyama T."/>
            <person name="Hamanaka T."/>
            <person name="Harazono Y."/>
            <person name="Kamada H."/>
            <person name="Kobayashi W."/>
            <person name="Ujino-Ihara T."/>
            <person name="Uchiyama K."/>
            <person name="Matsumoto A."/>
            <person name="Izuno A."/>
            <person name="Tsumura Y."/>
            <person name="Toyoda A."/>
            <person name="Shigenobu S."/>
            <person name="Moriguchi Y."/>
            <person name="Ueno S."/>
            <person name="Kasahara M."/>
        </authorList>
    </citation>
    <scope>NUCLEOTIDE SEQUENCE</scope>
</reference>